<keyword evidence="1" id="KW-0812">Transmembrane</keyword>
<gene>
    <name evidence="3" type="ORF">SAMN05443544_0275</name>
</gene>
<feature type="transmembrane region" description="Helical" evidence="1">
    <location>
        <begin position="161"/>
        <end position="181"/>
    </location>
</feature>
<feature type="transmembrane region" description="Helical" evidence="1">
    <location>
        <begin position="222"/>
        <end position="243"/>
    </location>
</feature>
<dbReference type="RefSeq" id="WP_143231329.1">
    <property type="nucleotide sequence ID" value="NZ_FSRJ01000001.1"/>
</dbReference>
<protein>
    <submittedName>
        <fullName evidence="3">Vitamin K-dependent gamma-carboxylase</fullName>
    </submittedName>
</protein>
<feature type="domain" description="HTTM" evidence="2">
    <location>
        <begin position="80"/>
        <end position="264"/>
    </location>
</feature>
<dbReference type="Pfam" id="PF05090">
    <property type="entry name" value="HTTM"/>
    <property type="match status" value="1"/>
</dbReference>
<dbReference type="OrthoDB" id="1496251at2"/>
<proteinExistence type="predicted"/>
<dbReference type="EMBL" id="FSRJ01000001">
    <property type="protein sequence ID" value="SIN70586.1"/>
    <property type="molecule type" value="Genomic_DNA"/>
</dbReference>
<keyword evidence="4" id="KW-1185">Reference proteome</keyword>
<dbReference type="STRING" id="232089.SAMN05443544_0275"/>
<feature type="transmembrane region" description="Helical" evidence="1">
    <location>
        <begin position="250"/>
        <end position="268"/>
    </location>
</feature>
<feature type="transmembrane region" description="Helical" evidence="1">
    <location>
        <begin position="342"/>
        <end position="360"/>
    </location>
</feature>
<sequence>MSVTSRSTADKITSIWIRQWATPTRTLALSRIAFAGGLLFIWVPTDAAPLGRLAGELFAPPLGPMAVLPEFPPEAFLLALELLSRAALILILMGWRTRDASLAFALSESILAGTRYSTGKIDHDILLYTVVPAVMAFSGWGETMSIDSYQSRIRRRSDHSALAVAAVALAVGAMFFTSGLAKAATGWLRPDGSALEAWATLYANSYGLPPAGTLLLETLPGWAWKCLDLATVLFELGFFVAIALRPVARFYVIGAAIFHIGILFVLGIDFSKLVLVYLILIGTLGAKTPSDRGHPNQRERPALVVWRWPIAITLALLSLWQYVAELDIRTVVPHMPTVNSSATVGLLVLLIFTTFAAITVRRSPECELQPRLPPIHGLAAAFAVAFLACSAPVITYLASEPYPSIMGPLFMGNQSTGGVINTTTQSLAIRSNKHERAISATELFGITEPYATNLALFHFPAPADGASRFAELSTLGHRFAALPLHARLSDAQRVEAGALPGLATGDELIVRWTRTEYREGAQTDTRVELEYVVSAE</sequence>
<dbReference type="InterPro" id="IPR053934">
    <property type="entry name" value="HTTM_dom"/>
</dbReference>
<evidence type="ECO:0000313" key="3">
    <source>
        <dbReference type="EMBL" id="SIN70586.1"/>
    </source>
</evidence>
<keyword evidence="1" id="KW-1133">Transmembrane helix</keyword>
<dbReference type="Proteomes" id="UP000184699">
    <property type="component" value="Unassembled WGS sequence"/>
</dbReference>
<reference evidence="4" key="1">
    <citation type="submission" date="2016-11" db="EMBL/GenBank/DDBJ databases">
        <authorList>
            <person name="Varghese N."/>
            <person name="Submissions S."/>
        </authorList>
    </citation>
    <scope>NUCLEOTIDE SEQUENCE [LARGE SCALE GENOMIC DNA]</scope>
    <source>
        <strain evidence="4">DSM 8595</strain>
    </source>
</reference>
<feature type="transmembrane region" description="Helical" evidence="1">
    <location>
        <begin position="75"/>
        <end position="95"/>
    </location>
</feature>
<evidence type="ECO:0000259" key="2">
    <source>
        <dbReference type="Pfam" id="PF05090"/>
    </source>
</evidence>
<name>A0A1N6DIM5_9MICO</name>
<evidence type="ECO:0000256" key="1">
    <source>
        <dbReference type="SAM" id="Phobius"/>
    </source>
</evidence>
<keyword evidence="1" id="KW-0472">Membrane</keyword>
<accession>A0A1N6DIM5</accession>
<evidence type="ECO:0000313" key="4">
    <source>
        <dbReference type="Proteomes" id="UP000184699"/>
    </source>
</evidence>
<organism evidence="3 4">
    <name type="scientific">Agromyces cerinus subsp. cerinus</name>
    <dbReference type="NCBI Taxonomy" id="232089"/>
    <lineage>
        <taxon>Bacteria</taxon>
        <taxon>Bacillati</taxon>
        <taxon>Actinomycetota</taxon>
        <taxon>Actinomycetes</taxon>
        <taxon>Micrococcales</taxon>
        <taxon>Microbacteriaceae</taxon>
        <taxon>Agromyces</taxon>
    </lineage>
</organism>
<feature type="transmembrane region" description="Helical" evidence="1">
    <location>
        <begin position="26"/>
        <end position="43"/>
    </location>
</feature>
<feature type="transmembrane region" description="Helical" evidence="1">
    <location>
        <begin position="302"/>
        <end position="322"/>
    </location>
</feature>
<dbReference type="AlphaFoldDB" id="A0A1N6DIM5"/>
<feature type="transmembrane region" description="Helical" evidence="1">
    <location>
        <begin position="372"/>
        <end position="398"/>
    </location>
</feature>